<dbReference type="NCBIfam" id="TIGR04183">
    <property type="entry name" value="Por_Secre_tail"/>
    <property type="match status" value="1"/>
</dbReference>
<sequence length="298" mass="32942">MKKTTQKLLGILCILTSFTAVSQVTANQPQDLFMCDINNPGDGVEIFDLTTTIPEIIGDQTNVTVTFHLTSGGALGNDNGFPNPESYENVVNPQLVFVRVQGNGDSQITTFTIEVRLPFEPDTTTPEPLVIFDPEGDGFQVFDLTAIIPQFTNDAFPLDITYHESLEDAQSNVNPIADPENYTNVVPVMQTVYVRFQNAPQEECVTIATFEIIADPELSVQEELLSSVKIYPNPASSVITVENIDLEATITIYDTLGRTVLSFINDNPISYAMDIRSLPKGLYFMEVDTKKPVTFIKN</sequence>
<dbReference type="EMBL" id="FZNY01000003">
    <property type="protein sequence ID" value="SNR86301.1"/>
    <property type="molecule type" value="Genomic_DNA"/>
</dbReference>
<name>A0A238ZTG7_9FLAO</name>
<evidence type="ECO:0000256" key="1">
    <source>
        <dbReference type="ARBA" id="ARBA00022729"/>
    </source>
</evidence>
<dbReference type="Proteomes" id="UP000198379">
    <property type="component" value="Unassembled WGS sequence"/>
</dbReference>
<evidence type="ECO:0000259" key="3">
    <source>
        <dbReference type="Pfam" id="PF18962"/>
    </source>
</evidence>
<keyword evidence="5" id="KW-1185">Reference proteome</keyword>
<gene>
    <name evidence="4" type="ORF">SAMN06265376_103481</name>
</gene>
<evidence type="ECO:0000313" key="4">
    <source>
        <dbReference type="EMBL" id="SNR86301.1"/>
    </source>
</evidence>
<dbReference type="Pfam" id="PF18962">
    <property type="entry name" value="Por_Secre_tail"/>
    <property type="match status" value="1"/>
</dbReference>
<feature type="chain" id="PRO_5013076819" evidence="2">
    <location>
        <begin position="23"/>
        <end position="298"/>
    </location>
</feature>
<proteinExistence type="predicted"/>
<dbReference type="RefSeq" id="WP_089371783.1">
    <property type="nucleotide sequence ID" value="NZ_BMEP01000001.1"/>
</dbReference>
<dbReference type="AlphaFoldDB" id="A0A238ZTG7"/>
<dbReference type="InterPro" id="IPR026444">
    <property type="entry name" value="Secre_tail"/>
</dbReference>
<dbReference type="OrthoDB" id="1373043at2"/>
<keyword evidence="1 2" id="KW-0732">Signal</keyword>
<evidence type="ECO:0000313" key="5">
    <source>
        <dbReference type="Proteomes" id="UP000198379"/>
    </source>
</evidence>
<accession>A0A238ZTG7</accession>
<protein>
    <submittedName>
        <fullName evidence="4">Por secretion system C-terminal sorting domain-containing protein</fullName>
    </submittedName>
</protein>
<feature type="domain" description="Secretion system C-terminal sorting" evidence="3">
    <location>
        <begin position="230"/>
        <end position="291"/>
    </location>
</feature>
<organism evidence="4 5">
    <name type="scientific">Dokdonia pacifica</name>
    <dbReference type="NCBI Taxonomy" id="1627892"/>
    <lineage>
        <taxon>Bacteria</taxon>
        <taxon>Pseudomonadati</taxon>
        <taxon>Bacteroidota</taxon>
        <taxon>Flavobacteriia</taxon>
        <taxon>Flavobacteriales</taxon>
        <taxon>Flavobacteriaceae</taxon>
        <taxon>Dokdonia</taxon>
    </lineage>
</organism>
<reference evidence="4 5" key="1">
    <citation type="submission" date="2017-06" db="EMBL/GenBank/DDBJ databases">
        <authorList>
            <person name="Kim H.J."/>
            <person name="Triplett B.A."/>
        </authorList>
    </citation>
    <scope>NUCLEOTIDE SEQUENCE [LARGE SCALE GENOMIC DNA]</scope>
    <source>
        <strain evidence="4 5">DSM 25597</strain>
    </source>
</reference>
<evidence type="ECO:0000256" key="2">
    <source>
        <dbReference type="SAM" id="SignalP"/>
    </source>
</evidence>
<feature type="signal peptide" evidence="2">
    <location>
        <begin position="1"/>
        <end position="22"/>
    </location>
</feature>